<reference evidence="2 3" key="1">
    <citation type="submission" date="2017-10" db="EMBL/GenBank/DDBJ databases">
        <title>Comparative genomics in systemic dimorphic fungi from Ajellomycetaceae.</title>
        <authorList>
            <person name="Munoz J.F."/>
            <person name="Mcewen J.G."/>
            <person name="Clay O.K."/>
            <person name="Cuomo C.A."/>
        </authorList>
    </citation>
    <scope>NUCLEOTIDE SEQUENCE [LARGE SCALE GENOMIC DNA]</scope>
    <source>
        <strain evidence="2 3">UAMH130</strain>
    </source>
</reference>
<gene>
    <name evidence="2" type="ORF">GX51_08040</name>
</gene>
<dbReference type="Proteomes" id="UP000224080">
    <property type="component" value="Unassembled WGS sequence"/>
</dbReference>
<name>A0A2B7WHK4_9EURO</name>
<dbReference type="InterPro" id="IPR056632">
    <property type="entry name" value="DUF7730"/>
</dbReference>
<proteinExistence type="predicted"/>
<protein>
    <recommendedName>
        <fullName evidence="1">DUF7730 domain-containing protein</fullName>
    </recommendedName>
</protein>
<dbReference type="EMBL" id="PDNC01000196">
    <property type="protein sequence ID" value="PGG96001.1"/>
    <property type="molecule type" value="Genomic_DNA"/>
</dbReference>
<evidence type="ECO:0000259" key="1">
    <source>
        <dbReference type="Pfam" id="PF24864"/>
    </source>
</evidence>
<dbReference type="STRING" id="2060905.A0A2B7WHK4"/>
<accession>A0A2B7WHK4</accession>
<dbReference type="Pfam" id="PF24864">
    <property type="entry name" value="DUF7730"/>
    <property type="match status" value="1"/>
</dbReference>
<dbReference type="AlphaFoldDB" id="A0A2B7WHK4"/>
<feature type="domain" description="DUF7730" evidence="1">
    <location>
        <begin position="23"/>
        <end position="219"/>
    </location>
</feature>
<evidence type="ECO:0000313" key="3">
    <source>
        <dbReference type="Proteomes" id="UP000224080"/>
    </source>
</evidence>
<comment type="caution">
    <text evidence="2">The sequence shown here is derived from an EMBL/GenBank/DDBJ whole genome shotgun (WGS) entry which is preliminary data.</text>
</comment>
<dbReference type="PANTHER" id="PTHR38790">
    <property type="entry name" value="2EXR DOMAIN-CONTAINING PROTEIN-RELATED"/>
    <property type="match status" value="1"/>
</dbReference>
<dbReference type="OrthoDB" id="515692at2759"/>
<sequence length="280" mass="31699">MLNFIETVRGFVTKTPPAPVPIQESYFLTRLPPEIRVLIYKLIFDCDTIHLLHNKGRISHIGIPLQNRIRRNQYDYFYLQRSVDRLHISSLLLTCRQIHKEAAPLFYSAPVFRVSLQETWNIFAKLIGAANLAHVRSLRASVHLQLAQGCSGPSASTISGRGSQPKGAVGPMLWGSSSGAAGSSSYKDEERNVYDEFWDILATRMHGLRDLMLVLVSLPDGPVRALDADWHRPLRRLKGLREFSLEIRNESDAKAEDTKALVRFLRETVCSRREEGVVHV</sequence>
<organism evidence="2 3">
    <name type="scientific">Blastomyces parvus</name>
    <dbReference type="NCBI Taxonomy" id="2060905"/>
    <lineage>
        <taxon>Eukaryota</taxon>
        <taxon>Fungi</taxon>
        <taxon>Dikarya</taxon>
        <taxon>Ascomycota</taxon>
        <taxon>Pezizomycotina</taxon>
        <taxon>Eurotiomycetes</taxon>
        <taxon>Eurotiomycetidae</taxon>
        <taxon>Onygenales</taxon>
        <taxon>Ajellomycetaceae</taxon>
        <taxon>Blastomyces</taxon>
    </lineage>
</organism>
<keyword evidence="3" id="KW-1185">Reference proteome</keyword>
<evidence type="ECO:0000313" key="2">
    <source>
        <dbReference type="EMBL" id="PGG96001.1"/>
    </source>
</evidence>